<comment type="caution">
    <text evidence="8">The sequence shown here is derived from an EMBL/GenBank/DDBJ whole genome shotgun (WGS) entry which is preliminary data.</text>
</comment>
<dbReference type="SMART" id="SM00847">
    <property type="entry name" value="HA2"/>
    <property type="match status" value="1"/>
</dbReference>
<evidence type="ECO:0000259" key="7">
    <source>
        <dbReference type="PROSITE" id="PS51194"/>
    </source>
</evidence>
<organism evidence="8 10">
    <name type="scientific">Trueperella abortisuis</name>
    <dbReference type="NCBI Taxonomy" id="445930"/>
    <lineage>
        <taxon>Bacteria</taxon>
        <taxon>Bacillati</taxon>
        <taxon>Actinomycetota</taxon>
        <taxon>Actinomycetes</taxon>
        <taxon>Actinomycetales</taxon>
        <taxon>Actinomycetaceae</taxon>
        <taxon>Trueperella</taxon>
    </lineage>
</organism>
<dbReference type="InterPro" id="IPR014001">
    <property type="entry name" value="Helicase_ATP-bd"/>
</dbReference>
<dbReference type="Gene3D" id="3.40.50.300">
    <property type="entry name" value="P-loop containing nucleotide triphosphate hydrolases"/>
    <property type="match status" value="2"/>
</dbReference>
<feature type="domain" description="Helicase C-terminal" evidence="7">
    <location>
        <begin position="223"/>
        <end position="399"/>
    </location>
</feature>
<evidence type="ECO:0000256" key="4">
    <source>
        <dbReference type="ARBA" id="ARBA00022840"/>
    </source>
</evidence>
<keyword evidence="10" id="KW-1185">Reference proteome</keyword>
<dbReference type="PROSITE" id="PS00690">
    <property type="entry name" value="DEAH_ATP_HELICASE"/>
    <property type="match status" value="1"/>
</dbReference>
<dbReference type="Pfam" id="PF00270">
    <property type="entry name" value="DEAD"/>
    <property type="match status" value="1"/>
</dbReference>
<name>A0ABT9PF42_9ACTO</name>
<dbReference type="PROSITE" id="PS51192">
    <property type="entry name" value="HELICASE_ATP_BIND_1"/>
    <property type="match status" value="1"/>
</dbReference>
<dbReference type="EMBL" id="JAUSQL010000001">
    <property type="protein sequence ID" value="MDP9831324.1"/>
    <property type="molecule type" value="Genomic_DNA"/>
</dbReference>
<gene>
    <name evidence="8" type="ORF">J2S45_000003</name>
    <name evidence="9" type="ORF">J2S45_002171</name>
</gene>
<sequence>MERLLANLPDLPVARGLADIARQRGNIVITAPPGSGKTMLVPVLMASVVAGTVPVELGGAGTARRGAAGKVVVVQPRRVAARAAARRIAYLLGEPVGRQVGFRVRGQTTPGSRVEMVTPGVMLRMLQNDPELAGVGAVIVDEIHERDLDTDLATAFLLDVQDTLRPDLRLVAMSATLEAGRFAELMGGTVVDIPGAIHPVQIEERLGPRALTDVGHGVVVSRDFLAHVARVVGEAAQWAAGAGRADAGTGRAGSVLVFLPGVGEIEKMRALLAGAPLPVLALHGSMPAKEQDRVLAGGEDRIILATSLAESSLTVPGVRAVVDAGLAREPRFDPRTGISGLVTVHASRARLDQRAGRAGREGPGRAWRCLSYARAVEFSQPEILVGDVTGASLQAAAWGNPGMAGLRLLDYPKPAAGEAARRTLEAIGAVDRSSSITTRGRLLAGMPLSPQLGRALVEGAEIVGARRASEVVALLSLAPRIPGADLAAQLRRAGSDREWAREAKRLRALAGEIVGSAGGRMGGAPAGAGSGASRAGVDEELAVVVVLAYPQWVARRRGRGYVLANGAGAVLEDGSPLEGQEWLAVAELGEAQGRADAVIRAAVPVTPEDALTYGPGVSERVETEVRAMNVKGVRVRSLGAIELGREPVRLTKEQVASARAREVARAGVGVLDWPAAATALRERLAFVRDAVGEPWPDVSDEALAARVDDWLTPLLGAGKPDLLAGLRALLPWPQAARLDELAPERIATPTGSAKVDYSSGRPTVRLRLQECFGWTATPKLAGVPVTLELLSPAQRPLAITQDLASFWEGPYLQVRAEMRGRYPRHPWPEDPLTATPTRRAKRRGER</sequence>
<dbReference type="SMART" id="SM00487">
    <property type="entry name" value="DEXDc"/>
    <property type="match status" value="1"/>
</dbReference>
<evidence type="ECO:0000256" key="1">
    <source>
        <dbReference type="ARBA" id="ARBA00022741"/>
    </source>
</evidence>
<dbReference type="Pfam" id="PF00271">
    <property type="entry name" value="Helicase_C"/>
    <property type="match status" value="1"/>
</dbReference>
<dbReference type="InterPro" id="IPR011545">
    <property type="entry name" value="DEAD/DEAH_box_helicase_dom"/>
</dbReference>
<dbReference type="InterPro" id="IPR010225">
    <property type="entry name" value="HrpB"/>
</dbReference>
<dbReference type="PANTHER" id="PTHR43519:SF1">
    <property type="entry name" value="ATP-DEPENDENT RNA HELICASE HRPB"/>
    <property type="match status" value="1"/>
</dbReference>
<evidence type="ECO:0000256" key="5">
    <source>
        <dbReference type="SAM" id="MobiDB-lite"/>
    </source>
</evidence>
<accession>A0ABT9PF42</accession>
<dbReference type="InterPro" id="IPR001650">
    <property type="entry name" value="Helicase_C-like"/>
</dbReference>
<dbReference type="PANTHER" id="PTHR43519">
    <property type="entry name" value="ATP-DEPENDENT RNA HELICASE HRPB"/>
    <property type="match status" value="1"/>
</dbReference>
<dbReference type="Proteomes" id="UP001230145">
    <property type="component" value="Unassembled WGS sequence"/>
</dbReference>
<dbReference type="InterPro" id="IPR027417">
    <property type="entry name" value="P-loop_NTPase"/>
</dbReference>
<reference evidence="8 10" key="1">
    <citation type="submission" date="2023-07" db="EMBL/GenBank/DDBJ databases">
        <title>Sequencing the genomes of 1000 actinobacteria strains.</title>
        <authorList>
            <person name="Klenk H.-P."/>
        </authorList>
    </citation>
    <scope>NUCLEOTIDE SEQUENCE [LARGE SCALE GENOMIC DNA]</scope>
    <source>
        <strain evidence="8 10">DSM 19515</strain>
    </source>
</reference>
<dbReference type="EMBL" id="JAUSQL010000001">
    <property type="protein sequence ID" value="MDP9833492.1"/>
    <property type="molecule type" value="Genomic_DNA"/>
</dbReference>
<keyword evidence="3 8" id="KW-0347">Helicase</keyword>
<evidence type="ECO:0000313" key="10">
    <source>
        <dbReference type="Proteomes" id="UP001230145"/>
    </source>
</evidence>
<proteinExistence type="predicted"/>
<dbReference type="PROSITE" id="PS51194">
    <property type="entry name" value="HELICASE_CTER"/>
    <property type="match status" value="1"/>
</dbReference>
<evidence type="ECO:0000259" key="6">
    <source>
        <dbReference type="PROSITE" id="PS51192"/>
    </source>
</evidence>
<keyword evidence="1" id="KW-0547">Nucleotide-binding</keyword>
<evidence type="ECO:0000313" key="9">
    <source>
        <dbReference type="EMBL" id="MDP9833492.1"/>
    </source>
</evidence>
<dbReference type="SMART" id="SM00490">
    <property type="entry name" value="HELICc"/>
    <property type="match status" value="1"/>
</dbReference>
<protein>
    <submittedName>
        <fullName evidence="8">ATP-dependent helicase HrpB</fullName>
        <ecNumber evidence="8">3.6.4.13</ecNumber>
    </submittedName>
</protein>
<dbReference type="CDD" id="cd18791">
    <property type="entry name" value="SF2_C_RHA"/>
    <property type="match status" value="1"/>
</dbReference>
<keyword evidence="2 8" id="KW-0378">Hydrolase</keyword>
<evidence type="ECO:0000256" key="2">
    <source>
        <dbReference type="ARBA" id="ARBA00022801"/>
    </source>
</evidence>
<dbReference type="InterPro" id="IPR007502">
    <property type="entry name" value="Helicase-assoc_dom"/>
</dbReference>
<dbReference type="GO" id="GO:0003724">
    <property type="term" value="F:RNA helicase activity"/>
    <property type="evidence" value="ECO:0007669"/>
    <property type="project" value="UniProtKB-EC"/>
</dbReference>
<dbReference type="EC" id="3.6.4.13" evidence="8"/>
<dbReference type="NCBIfam" id="TIGR01970">
    <property type="entry name" value="DEAH_box_HrpB"/>
    <property type="match status" value="1"/>
</dbReference>
<feature type="domain" description="Helicase ATP-binding" evidence="6">
    <location>
        <begin position="18"/>
        <end position="195"/>
    </location>
</feature>
<dbReference type="RefSeq" id="WP_307634109.1">
    <property type="nucleotide sequence ID" value="NZ_JAUSQL010000001.1"/>
</dbReference>
<dbReference type="PIRSF" id="PIRSF005496">
    <property type="entry name" value="ATP_hel_hrpB"/>
    <property type="match status" value="1"/>
</dbReference>
<feature type="region of interest" description="Disordered" evidence="5">
    <location>
        <begin position="822"/>
        <end position="846"/>
    </location>
</feature>
<dbReference type="InterPro" id="IPR013689">
    <property type="entry name" value="RNA_helicase_ATP-dep_HrpB_C"/>
</dbReference>
<dbReference type="GO" id="GO:0016787">
    <property type="term" value="F:hydrolase activity"/>
    <property type="evidence" value="ECO:0007669"/>
    <property type="project" value="UniProtKB-KW"/>
</dbReference>
<evidence type="ECO:0000313" key="8">
    <source>
        <dbReference type="EMBL" id="MDP9831324.1"/>
    </source>
</evidence>
<dbReference type="InterPro" id="IPR002464">
    <property type="entry name" value="DNA/RNA_helicase_DEAH_CS"/>
</dbReference>
<keyword evidence="4" id="KW-0067">ATP-binding</keyword>
<dbReference type="SUPFAM" id="SSF52540">
    <property type="entry name" value="P-loop containing nucleoside triphosphate hydrolases"/>
    <property type="match status" value="1"/>
</dbReference>
<dbReference type="Pfam" id="PF08482">
    <property type="entry name" value="HrpB_C"/>
    <property type="match status" value="1"/>
</dbReference>
<evidence type="ECO:0000256" key="3">
    <source>
        <dbReference type="ARBA" id="ARBA00022806"/>
    </source>
</evidence>
<dbReference type="Gene3D" id="1.20.120.1080">
    <property type="match status" value="1"/>
</dbReference>